<dbReference type="AlphaFoldDB" id="A0A818G6P6"/>
<accession>A0A818G6P6</accession>
<dbReference type="Proteomes" id="UP000663845">
    <property type="component" value="Unassembled WGS sequence"/>
</dbReference>
<feature type="compositionally biased region" description="Low complexity" evidence="1">
    <location>
        <begin position="339"/>
        <end position="353"/>
    </location>
</feature>
<evidence type="ECO:0000256" key="1">
    <source>
        <dbReference type="SAM" id="MobiDB-lite"/>
    </source>
</evidence>
<dbReference type="GO" id="GO:0000725">
    <property type="term" value="P:recombinational repair"/>
    <property type="evidence" value="ECO:0007669"/>
    <property type="project" value="InterPro"/>
</dbReference>
<evidence type="ECO:0000313" key="4">
    <source>
        <dbReference type="EMBL" id="CAF3486806.1"/>
    </source>
</evidence>
<feature type="domain" description="Homologous recombination OB-fold protein OB-fold" evidence="2">
    <location>
        <begin position="186"/>
        <end position="263"/>
    </location>
</feature>
<dbReference type="PANTHER" id="PTHR14523:SF1">
    <property type="entry name" value="HOMOLOGOUS RECOMBINATION OB-FOLD PROTEIN"/>
    <property type="match status" value="1"/>
</dbReference>
<dbReference type="EMBL" id="CAJNOG010000122">
    <property type="protein sequence ID" value="CAF0975190.1"/>
    <property type="molecule type" value="Genomic_DNA"/>
</dbReference>
<gene>
    <name evidence="3" type="ORF">JYZ213_LOCUS14617</name>
    <name evidence="4" type="ORF">OXD698_LOCUS477</name>
</gene>
<dbReference type="Proteomes" id="UP000663844">
    <property type="component" value="Unassembled WGS sequence"/>
</dbReference>
<protein>
    <recommendedName>
        <fullName evidence="2">Homologous recombination OB-fold protein OB-fold domain-containing protein</fullName>
    </recommendedName>
</protein>
<comment type="caution">
    <text evidence="4">The sequence shown here is derived from an EMBL/GenBank/DDBJ whole genome shotgun (WGS) entry which is preliminary data.</text>
</comment>
<proteinExistence type="predicted"/>
<dbReference type="InterPro" id="IPR028045">
    <property type="entry name" value="HROB"/>
</dbReference>
<evidence type="ECO:0000259" key="2">
    <source>
        <dbReference type="Pfam" id="PF15072"/>
    </source>
</evidence>
<sequence length="422" mass="47608">MSTSINNDDKEKDDDQSINYDEIEEYLSNDNEIDTQSKITINSNERLIATQKSCITQVQNVSLSLEKSSMNNEEYSENDNNNNKSITSILNVKTSNIPGPVGLLPILKTNEDIRRLKEDKAARNTLPTNEDNSSVKRPKTSSDLFSLNIINYPSYAIALYQLQETFSCEPISIHTALVKARLGIKKRIPLMCAAVTHYDRQENTILLDKSGHIRATFIGDDELLDSFNIRVGHTLVLRNVAVFTSTRHRHHYVNIHLQNIIAIQDPLCDVFNMSLMNQDKPSKIILHSIENEISAYEDSSKINNETFQLFSQSDNEDNEQPPLKKKNIDLKPSNNSAFNHIKSNVSSSSSTTNKFKETFNPKQSVQPQKSVISTVNKVPSSTATITPSLSTSETNLLQMIEKPIDADFNPEDFADDDFFATW</sequence>
<dbReference type="EMBL" id="CAJOAZ010000011">
    <property type="protein sequence ID" value="CAF3486806.1"/>
    <property type="molecule type" value="Genomic_DNA"/>
</dbReference>
<dbReference type="Pfam" id="PF15072">
    <property type="entry name" value="HROB"/>
    <property type="match status" value="1"/>
</dbReference>
<dbReference type="PANTHER" id="PTHR14523">
    <property type="entry name" value="UNCHARACTERIZED PROTEIN C17ORF53 HOMOLOG"/>
    <property type="match status" value="1"/>
</dbReference>
<feature type="region of interest" description="Disordered" evidence="1">
    <location>
        <begin position="339"/>
        <end position="365"/>
    </location>
</feature>
<evidence type="ECO:0000313" key="5">
    <source>
        <dbReference type="Proteomes" id="UP000663844"/>
    </source>
</evidence>
<evidence type="ECO:0000313" key="3">
    <source>
        <dbReference type="EMBL" id="CAF0975190.1"/>
    </source>
</evidence>
<dbReference type="InterPro" id="IPR058570">
    <property type="entry name" value="HROB_OB"/>
</dbReference>
<name>A0A818G6P6_9BILA</name>
<reference evidence="4" key="1">
    <citation type="submission" date="2021-02" db="EMBL/GenBank/DDBJ databases">
        <authorList>
            <person name="Nowell W R."/>
        </authorList>
    </citation>
    <scope>NUCLEOTIDE SEQUENCE</scope>
</reference>
<organism evidence="4 5">
    <name type="scientific">Adineta steineri</name>
    <dbReference type="NCBI Taxonomy" id="433720"/>
    <lineage>
        <taxon>Eukaryota</taxon>
        <taxon>Metazoa</taxon>
        <taxon>Spiralia</taxon>
        <taxon>Gnathifera</taxon>
        <taxon>Rotifera</taxon>
        <taxon>Eurotatoria</taxon>
        <taxon>Bdelloidea</taxon>
        <taxon>Adinetida</taxon>
        <taxon>Adinetidae</taxon>
        <taxon>Adineta</taxon>
    </lineage>
</organism>
<feature type="region of interest" description="Disordered" evidence="1">
    <location>
        <begin position="119"/>
        <end position="138"/>
    </location>
</feature>